<evidence type="ECO:0000259" key="6">
    <source>
        <dbReference type="PROSITE" id="PS51007"/>
    </source>
</evidence>
<keyword evidence="5" id="KW-0812">Transmembrane</keyword>
<dbReference type="PROSITE" id="PS51007">
    <property type="entry name" value="CYTC"/>
    <property type="match status" value="1"/>
</dbReference>
<keyword evidence="5" id="KW-0472">Membrane</keyword>
<dbReference type="InterPro" id="IPR010389">
    <property type="entry name" value="Urate_ox_N"/>
</dbReference>
<evidence type="ECO:0000256" key="3">
    <source>
        <dbReference type="ARBA" id="ARBA00023004"/>
    </source>
</evidence>
<feature type="transmembrane region" description="Helical" evidence="5">
    <location>
        <begin position="236"/>
        <end position="253"/>
    </location>
</feature>
<dbReference type="InterPro" id="IPR036909">
    <property type="entry name" value="Cyt_c-like_dom_sf"/>
</dbReference>
<organism evidence="7 8">
    <name type="scientific">Massilia soli</name>
    <dbReference type="NCBI Taxonomy" id="2792854"/>
    <lineage>
        <taxon>Bacteria</taxon>
        <taxon>Pseudomonadati</taxon>
        <taxon>Pseudomonadota</taxon>
        <taxon>Betaproteobacteria</taxon>
        <taxon>Burkholderiales</taxon>
        <taxon>Oxalobacteraceae</taxon>
        <taxon>Telluria group</taxon>
        <taxon>Massilia</taxon>
    </lineage>
</organism>
<reference evidence="7 8" key="1">
    <citation type="submission" date="2021-01" db="EMBL/GenBank/DDBJ databases">
        <authorList>
            <person name="Ruan W."/>
            <person name="Khan S.A."/>
            <person name="Jeon C.O."/>
        </authorList>
    </citation>
    <scope>NUCLEOTIDE SEQUENCE [LARGE SCALE GENOMIC DNA]</scope>
    <source>
        <strain evidence="7 8">R798</strain>
    </source>
</reference>
<dbReference type="InterPro" id="IPR009056">
    <property type="entry name" value="Cyt_c-like_dom"/>
</dbReference>
<keyword evidence="8" id="KW-1185">Reference proteome</keyword>
<dbReference type="Pfam" id="PF06181">
    <property type="entry name" value="Urate_ox_N"/>
    <property type="match status" value="1"/>
</dbReference>
<sequence>MEVFGHLLPYGLDWLNLLIRWLHVITGIAWIGASFYFVWLDNTIRPPAPGSELASKGVSGELWAVHGGGFYNPQKYLVAPSELPKELHWFKWEAYSTWLSGFALLTIVYYFNAQAMMVDTAVANLSSWQAVGIGLGSIVLGWTVYDLLCRSKLGQHDLAFGVVIFALLVASTWVLTHYLSGRAAYIHVGAMIGTMMVGNVLMLIIPGQRKMVNAMMAGQKPDPIHGLKAKQRSVHNNYFTLPVLFIMISNHYAMTYRHAHAWAILGAIMAAGVLIRHFFNLRHKGRVEWKYPIAGVALLAAVAIAIAPQPPAARDAAADPALQFAAVEQIMTQRCVSCHAAVPAQPGFASAPAGIMLENAAQIRQNAAKIYEQSVQLKAMPIGNLTNMTDAERAQVAAWFEAGAK</sequence>
<keyword evidence="3 4" id="KW-0408">Iron</keyword>
<dbReference type="Proteomes" id="UP000809349">
    <property type="component" value="Unassembled WGS sequence"/>
</dbReference>
<feature type="transmembrane region" description="Helical" evidence="5">
    <location>
        <begin position="20"/>
        <end position="39"/>
    </location>
</feature>
<keyword evidence="2 4" id="KW-0479">Metal-binding</keyword>
<reference evidence="7 8" key="2">
    <citation type="submission" date="2021-08" db="EMBL/GenBank/DDBJ databases">
        <title>Massilia sp. R798.</title>
        <authorList>
            <person name="Baek J.H."/>
            <person name="Jung H.S."/>
            <person name="Kim K.R."/>
            <person name="Jeon C.O."/>
        </authorList>
    </citation>
    <scope>NUCLEOTIDE SEQUENCE [LARGE SCALE GENOMIC DNA]</scope>
    <source>
        <strain evidence="7 8">R798</strain>
    </source>
</reference>
<feature type="transmembrane region" description="Helical" evidence="5">
    <location>
        <begin position="95"/>
        <end position="113"/>
    </location>
</feature>
<keyword evidence="5" id="KW-1133">Transmembrane helix</keyword>
<evidence type="ECO:0000256" key="2">
    <source>
        <dbReference type="ARBA" id="ARBA00022723"/>
    </source>
</evidence>
<feature type="transmembrane region" description="Helical" evidence="5">
    <location>
        <begin position="259"/>
        <end position="279"/>
    </location>
</feature>
<comment type="caution">
    <text evidence="7">The sequence shown here is derived from an EMBL/GenBank/DDBJ whole genome shotgun (WGS) entry which is preliminary data.</text>
</comment>
<feature type="transmembrane region" description="Helical" evidence="5">
    <location>
        <begin position="125"/>
        <end position="145"/>
    </location>
</feature>
<evidence type="ECO:0000256" key="1">
    <source>
        <dbReference type="ARBA" id="ARBA00022617"/>
    </source>
</evidence>
<gene>
    <name evidence="7" type="ORF">I4X03_015760</name>
</gene>
<evidence type="ECO:0000313" key="8">
    <source>
        <dbReference type="Proteomes" id="UP000809349"/>
    </source>
</evidence>
<feature type="transmembrane region" description="Helical" evidence="5">
    <location>
        <begin position="184"/>
        <end position="205"/>
    </location>
</feature>
<accession>A0ABS7SS15</accession>
<feature type="transmembrane region" description="Helical" evidence="5">
    <location>
        <begin position="291"/>
        <end position="308"/>
    </location>
</feature>
<protein>
    <submittedName>
        <fullName evidence="7">Urate hydroxylase PuuD</fullName>
    </submittedName>
</protein>
<dbReference type="EMBL" id="JAFBIL020000006">
    <property type="protein sequence ID" value="MBZ2208722.1"/>
    <property type="molecule type" value="Genomic_DNA"/>
</dbReference>
<evidence type="ECO:0000313" key="7">
    <source>
        <dbReference type="EMBL" id="MBZ2208722.1"/>
    </source>
</evidence>
<feature type="transmembrane region" description="Helical" evidence="5">
    <location>
        <begin position="157"/>
        <end position="178"/>
    </location>
</feature>
<dbReference type="RefSeq" id="WP_223469201.1">
    <property type="nucleotide sequence ID" value="NZ_JAFBIL020000006.1"/>
</dbReference>
<evidence type="ECO:0000256" key="5">
    <source>
        <dbReference type="SAM" id="Phobius"/>
    </source>
</evidence>
<proteinExistence type="predicted"/>
<dbReference type="SUPFAM" id="SSF46626">
    <property type="entry name" value="Cytochrome c"/>
    <property type="match status" value="1"/>
</dbReference>
<evidence type="ECO:0000256" key="4">
    <source>
        <dbReference type="PROSITE-ProRule" id="PRU00433"/>
    </source>
</evidence>
<name>A0ABS7SS15_9BURK</name>
<keyword evidence="1 4" id="KW-0349">Heme</keyword>
<feature type="domain" description="Cytochrome c" evidence="6">
    <location>
        <begin position="315"/>
        <end position="404"/>
    </location>
</feature>